<evidence type="ECO:0000313" key="4">
    <source>
        <dbReference type="EMBL" id="PZQ49834.1"/>
    </source>
</evidence>
<feature type="transmembrane region" description="Helical" evidence="3">
    <location>
        <begin position="188"/>
        <end position="205"/>
    </location>
</feature>
<accession>A0A2W5N9Y6</accession>
<evidence type="ECO:0000256" key="3">
    <source>
        <dbReference type="SAM" id="Phobius"/>
    </source>
</evidence>
<keyword evidence="1" id="KW-0175">Coiled coil</keyword>
<feature type="transmembrane region" description="Helical" evidence="3">
    <location>
        <begin position="164"/>
        <end position="182"/>
    </location>
</feature>
<feature type="compositionally biased region" description="Basic and acidic residues" evidence="2">
    <location>
        <begin position="31"/>
        <end position="47"/>
    </location>
</feature>
<dbReference type="Pfam" id="PF10112">
    <property type="entry name" value="Halogen_Hydrol"/>
    <property type="match status" value="1"/>
</dbReference>
<keyword evidence="3" id="KW-0472">Membrane</keyword>
<feature type="region of interest" description="Disordered" evidence="2">
    <location>
        <begin position="1"/>
        <end position="86"/>
    </location>
</feature>
<feature type="transmembrane region" description="Helical" evidence="3">
    <location>
        <begin position="94"/>
        <end position="116"/>
    </location>
</feature>
<name>A0A2W5N9Y6_RHOSU</name>
<gene>
    <name evidence="4" type="ORF">DI556_10250</name>
</gene>
<keyword evidence="3" id="KW-1133">Transmembrane helix</keyword>
<comment type="caution">
    <text evidence="4">The sequence shown here is derived from an EMBL/GenBank/DDBJ whole genome shotgun (WGS) entry which is preliminary data.</text>
</comment>
<dbReference type="Proteomes" id="UP000249185">
    <property type="component" value="Unassembled WGS sequence"/>
</dbReference>
<dbReference type="AlphaFoldDB" id="A0A2W5N9Y6"/>
<evidence type="ECO:0008006" key="6">
    <source>
        <dbReference type="Google" id="ProtNLM"/>
    </source>
</evidence>
<dbReference type="InterPro" id="IPR018770">
    <property type="entry name" value="ChloroindolylP_hydrolase"/>
</dbReference>
<keyword evidence="3" id="KW-0812">Transmembrane</keyword>
<protein>
    <recommendedName>
        <fullName evidence="6">5-bromo-4-chloroindolyl phosphate hydrolysis protein</fullName>
    </recommendedName>
</protein>
<evidence type="ECO:0000313" key="5">
    <source>
        <dbReference type="Proteomes" id="UP000249185"/>
    </source>
</evidence>
<proteinExistence type="predicted"/>
<sequence length="362" mass="39033">MFRAKSGRALSGPCSERVSGATDRLHRARRDRSLDGVRRAGRPREGGSGRGRRAVLMATRRYGGKYSPDPSAAPKEGPAAPPPFRNRRASNVSFRARLMFALPLPLLFAGLFAIGAGDPVEMLADLGGFAGLMASAWLLAEGQRAEAAYDARAVARPPAIPRKLFAAALTGLSIAAVSYLSLDLGLGAIAYGAVAALSHVVAFGVDPMKKKGIAGVDEHAAERVARAIDAAEDLLRETTEAAKGLRDRRLEARVERVCDNARAVFRVVERDPRDLARSRAFLSVYLLGLRDATVKYAELEARGGAPGAKERYEALLSDLETSFGKQRTHLLEDNRGDLDIEIEVLRDRLRQDGLVPIEGEKA</sequence>
<organism evidence="4 5">
    <name type="scientific">Rhodovulum sulfidophilum</name>
    <name type="common">Rhodobacter sulfidophilus</name>
    <dbReference type="NCBI Taxonomy" id="35806"/>
    <lineage>
        <taxon>Bacteria</taxon>
        <taxon>Pseudomonadati</taxon>
        <taxon>Pseudomonadota</taxon>
        <taxon>Alphaproteobacteria</taxon>
        <taxon>Rhodobacterales</taxon>
        <taxon>Paracoccaceae</taxon>
        <taxon>Rhodovulum</taxon>
    </lineage>
</organism>
<evidence type="ECO:0000256" key="1">
    <source>
        <dbReference type="SAM" id="Coils"/>
    </source>
</evidence>
<evidence type="ECO:0000256" key="2">
    <source>
        <dbReference type="SAM" id="MobiDB-lite"/>
    </source>
</evidence>
<reference evidence="4 5" key="1">
    <citation type="submission" date="2017-08" db="EMBL/GenBank/DDBJ databases">
        <title>Infants hospitalized years apart are colonized by the same room-sourced microbial strains.</title>
        <authorList>
            <person name="Brooks B."/>
            <person name="Olm M.R."/>
            <person name="Firek B.A."/>
            <person name="Baker R."/>
            <person name="Thomas B.C."/>
            <person name="Morowitz M.J."/>
            <person name="Banfield J.F."/>
        </authorList>
    </citation>
    <scope>NUCLEOTIDE SEQUENCE [LARGE SCALE GENOMIC DNA]</scope>
    <source>
        <strain evidence="4">S2_005_002_R2_34</strain>
    </source>
</reference>
<feature type="transmembrane region" description="Helical" evidence="3">
    <location>
        <begin position="122"/>
        <end position="140"/>
    </location>
</feature>
<dbReference type="EMBL" id="QFPW01000006">
    <property type="protein sequence ID" value="PZQ49834.1"/>
    <property type="molecule type" value="Genomic_DNA"/>
</dbReference>
<feature type="coiled-coil region" evidence="1">
    <location>
        <begin position="221"/>
        <end position="248"/>
    </location>
</feature>